<reference evidence="2" key="1">
    <citation type="submission" date="2020-03" db="EMBL/GenBank/DDBJ databases">
        <title>The deep terrestrial virosphere.</title>
        <authorList>
            <person name="Holmfeldt K."/>
            <person name="Nilsson E."/>
            <person name="Simone D."/>
            <person name="Lopez-Fernandez M."/>
            <person name="Wu X."/>
            <person name="de Brujin I."/>
            <person name="Lundin D."/>
            <person name="Andersson A."/>
            <person name="Bertilsson S."/>
            <person name="Dopson M."/>
        </authorList>
    </citation>
    <scope>NUCLEOTIDE SEQUENCE</scope>
    <source>
        <strain evidence="2">MM415A03115</strain>
    </source>
</reference>
<gene>
    <name evidence="2" type="ORF">MM415A03115_0002</name>
</gene>
<protein>
    <submittedName>
        <fullName evidence="2">Uncharacterized protein</fullName>
    </submittedName>
</protein>
<dbReference type="EMBL" id="MT141888">
    <property type="protein sequence ID" value="QJA71638.1"/>
    <property type="molecule type" value="Genomic_DNA"/>
</dbReference>
<organism evidence="2">
    <name type="scientific">viral metagenome</name>
    <dbReference type="NCBI Taxonomy" id="1070528"/>
    <lineage>
        <taxon>unclassified sequences</taxon>
        <taxon>metagenomes</taxon>
        <taxon>organismal metagenomes</taxon>
    </lineage>
</organism>
<dbReference type="AlphaFoldDB" id="A0A6M3JQT9"/>
<evidence type="ECO:0000256" key="1">
    <source>
        <dbReference type="SAM" id="MobiDB-lite"/>
    </source>
</evidence>
<proteinExistence type="predicted"/>
<sequence>MPKADPTITPDPETPSTVTINGVEYDPTEAQSLIDLGTKTRGLEKQWDTPIDKVWPAYGETTTKLKATETERDVARAELADFKAKQVAGTETTTDIKDAQEAARKLGIILNEDLDKQGYIKKEELPQLFQTFQQEQEAVREIMVKADGLEKEIDGTDGRPAFNKKVVLAYASAYNIPDLMAAYEDMNKPQLDVWKAEQVDNKKASGLRTLGAGGEKQPREVKVTDDNVKELLKESLGGASE</sequence>
<name>A0A6M3JQT9_9ZZZZ</name>
<evidence type="ECO:0000313" key="2">
    <source>
        <dbReference type="EMBL" id="QJA71638.1"/>
    </source>
</evidence>
<feature type="region of interest" description="Disordered" evidence="1">
    <location>
        <begin position="1"/>
        <end position="26"/>
    </location>
</feature>
<accession>A0A6M3JQT9</accession>